<feature type="transmembrane region" description="Helical" evidence="6">
    <location>
        <begin position="390"/>
        <end position="412"/>
    </location>
</feature>
<feature type="transmembrane region" description="Helical" evidence="6">
    <location>
        <begin position="85"/>
        <end position="109"/>
    </location>
</feature>
<dbReference type="CDD" id="cd13128">
    <property type="entry name" value="MATE_Wzx_like"/>
    <property type="match status" value="1"/>
</dbReference>
<reference evidence="7 8" key="1">
    <citation type="submission" date="2014-09" db="EMBL/GenBank/DDBJ databases">
        <title>Sporocytophaga myxococcoides PG-01 genome sequencing.</title>
        <authorList>
            <person name="Liu L."/>
            <person name="Gao P.J."/>
            <person name="Chen G.J."/>
            <person name="Wang L.S."/>
        </authorList>
    </citation>
    <scope>NUCLEOTIDE SEQUENCE [LARGE SCALE GENOMIC DNA]</scope>
    <source>
        <strain evidence="7 8">PG-01</strain>
    </source>
</reference>
<feature type="transmembrane region" description="Helical" evidence="6">
    <location>
        <begin position="121"/>
        <end position="138"/>
    </location>
</feature>
<keyword evidence="2" id="KW-1003">Cell membrane</keyword>
<comment type="caution">
    <text evidence="7">The sequence shown here is derived from an EMBL/GenBank/DDBJ whole genome shotgun (WGS) entry which is preliminary data.</text>
</comment>
<sequence>MKFSKNSYWIQSGIYTTLQKFAIIFFNFGGFYFLVRTYSKTEFGIYALFTTIFYLIETARAGLIRNSQVKFLASEPEEEHPFINTASLVMNVVFTLATSVIIVAIASYLTDIWKAPNLDLMLYYSLLTSFALIPSTQFEFIQHARGDFKGVFIATIARYGTIFLFILISYLVDYKYSLVTLVNIQTIAALIGSLVSYLAVRKALQFSASLSKEWFNKIFHYGKYTFGTNVSAMVNKNIDQAMLGSMISTASVATYTAALRISTLIEAPTLSVATIVFPQSAKRMQSEGPAAVKYLYEKSVGILIAIMLPAMIFVLVFPKFIIQVIAGDNYLDTVPILQVTIIYSFFVPYARQFGTVLDSIGKPKVNFYFVIFGACLTALFNYLYISRFGLIGAVYGTLTTYAIVFTLNQIILKRLMDIRTVNTFIYARNFYIDLFNIAVTKMKLGGLQINIKN</sequence>
<dbReference type="AlphaFoldDB" id="A0A098LAZ5"/>
<name>A0A098LAZ5_9BACT</name>
<feature type="transmembrane region" description="Helical" evidence="6">
    <location>
        <begin position="45"/>
        <end position="64"/>
    </location>
</feature>
<feature type="transmembrane region" description="Helical" evidence="6">
    <location>
        <begin position="178"/>
        <end position="200"/>
    </location>
</feature>
<evidence type="ECO:0000313" key="8">
    <source>
        <dbReference type="Proteomes" id="UP000030185"/>
    </source>
</evidence>
<dbReference type="PANTHER" id="PTHR30250">
    <property type="entry name" value="PST FAMILY PREDICTED COLANIC ACID TRANSPORTER"/>
    <property type="match status" value="1"/>
</dbReference>
<evidence type="ECO:0000313" key="7">
    <source>
        <dbReference type="EMBL" id="GAL83333.1"/>
    </source>
</evidence>
<feature type="transmembrane region" description="Helical" evidence="6">
    <location>
        <begin position="365"/>
        <end position="384"/>
    </location>
</feature>
<protein>
    <submittedName>
        <fullName evidence="7">Uncharacterized protein</fullName>
    </submittedName>
</protein>
<keyword evidence="5 6" id="KW-0472">Membrane</keyword>
<dbReference type="Proteomes" id="UP000030185">
    <property type="component" value="Unassembled WGS sequence"/>
</dbReference>
<dbReference type="EMBL" id="BBLT01000001">
    <property type="protein sequence ID" value="GAL83333.1"/>
    <property type="molecule type" value="Genomic_DNA"/>
</dbReference>
<evidence type="ECO:0000256" key="4">
    <source>
        <dbReference type="ARBA" id="ARBA00022989"/>
    </source>
</evidence>
<dbReference type="eggNOG" id="COG2244">
    <property type="taxonomic scope" value="Bacteria"/>
</dbReference>
<dbReference type="GO" id="GO:0005886">
    <property type="term" value="C:plasma membrane"/>
    <property type="evidence" value="ECO:0007669"/>
    <property type="project" value="UniProtKB-SubCell"/>
</dbReference>
<keyword evidence="3 6" id="KW-0812">Transmembrane</keyword>
<evidence type="ECO:0000256" key="2">
    <source>
        <dbReference type="ARBA" id="ARBA00022475"/>
    </source>
</evidence>
<evidence type="ECO:0000256" key="6">
    <source>
        <dbReference type="SAM" id="Phobius"/>
    </source>
</evidence>
<feature type="transmembrane region" description="Helical" evidence="6">
    <location>
        <begin position="21"/>
        <end position="39"/>
    </location>
</feature>
<dbReference type="Pfam" id="PF13440">
    <property type="entry name" value="Polysacc_synt_3"/>
    <property type="match status" value="1"/>
</dbReference>
<feature type="transmembrane region" description="Helical" evidence="6">
    <location>
        <begin position="150"/>
        <end position="172"/>
    </location>
</feature>
<accession>A0A098LAZ5</accession>
<proteinExistence type="predicted"/>
<dbReference type="STRING" id="153721.MYP_559"/>
<keyword evidence="4 6" id="KW-1133">Transmembrane helix</keyword>
<evidence type="ECO:0000256" key="5">
    <source>
        <dbReference type="ARBA" id="ARBA00023136"/>
    </source>
</evidence>
<feature type="transmembrane region" description="Helical" evidence="6">
    <location>
        <begin position="300"/>
        <end position="322"/>
    </location>
</feature>
<comment type="subcellular location">
    <subcellularLocation>
        <location evidence="1">Cell membrane</location>
        <topology evidence="1">Multi-pass membrane protein</topology>
    </subcellularLocation>
</comment>
<evidence type="ECO:0000256" key="1">
    <source>
        <dbReference type="ARBA" id="ARBA00004651"/>
    </source>
</evidence>
<dbReference type="InterPro" id="IPR050833">
    <property type="entry name" value="Poly_Biosynth_Transport"/>
</dbReference>
<evidence type="ECO:0000256" key="3">
    <source>
        <dbReference type="ARBA" id="ARBA00022692"/>
    </source>
</evidence>
<organism evidence="7 8">
    <name type="scientific">Sporocytophaga myxococcoides</name>
    <dbReference type="NCBI Taxonomy" id="153721"/>
    <lineage>
        <taxon>Bacteria</taxon>
        <taxon>Pseudomonadati</taxon>
        <taxon>Bacteroidota</taxon>
        <taxon>Cytophagia</taxon>
        <taxon>Cytophagales</taxon>
        <taxon>Cytophagaceae</taxon>
        <taxon>Sporocytophaga</taxon>
    </lineage>
</organism>
<keyword evidence="8" id="KW-1185">Reference proteome</keyword>
<feature type="transmembrane region" description="Helical" evidence="6">
    <location>
        <begin position="334"/>
        <end position="353"/>
    </location>
</feature>
<dbReference type="PANTHER" id="PTHR30250:SF11">
    <property type="entry name" value="O-ANTIGEN TRANSPORTER-RELATED"/>
    <property type="match status" value="1"/>
</dbReference>
<dbReference type="RefSeq" id="WP_045458028.1">
    <property type="nucleotide sequence ID" value="NZ_BBLT01000001.1"/>
</dbReference>
<gene>
    <name evidence="7" type="ORF">MYP_559</name>
</gene>
<dbReference type="OrthoDB" id="650636at2"/>